<feature type="chain" id="PRO_5020184394" evidence="1">
    <location>
        <begin position="20"/>
        <end position="113"/>
    </location>
</feature>
<dbReference type="EMBL" id="ML143430">
    <property type="protein sequence ID" value="TBU27603.1"/>
    <property type="molecule type" value="Genomic_DNA"/>
</dbReference>
<dbReference type="Proteomes" id="UP000292957">
    <property type="component" value="Unassembled WGS sequence"/>
</dbReference>
<accession>A0A4V6MVX1</accession>
<gene>
    <name evidence="2" type="ORF">BD311DRAFT_371870</name>
</gene>
<sequence>MLLFNGLHIMLNLIAEVSFLGDVADTISSILISRFIINLREVDSQDRPSNETTFFNQSSQDVTSFTSEREGRGGLVFAENFVESMGAPLDESCASSEMSPEVEEGFTRCDVKA</sequence>
<protein>
    <submittedName>
        <fullName evidence="2">Uncharacterized protein</fullName>
    </submittedName>
</protein>
<name>A0A4V6MVX1_9APHY</name>
<proteinExistence type="predicted"/>
<reference evidence="2" key="1">
    <citation type="submission" date="2019-01" db="EMBL/GenBank/DDBJ databases">
        <title>Draft genome sequences of three monokaryotic isolates of the white-rot basidiomycete fungus Dichomitus squalens.</title>
        <authorList>
            <consortium name="DOE Joint Genome Institute"/>
            <person name="Lopez S.C."/>
            <person name="Andreopoulos B."/>
            <person name="Pangilinan J."/>
            <person name="Lipzen A."/>
            <person name="Riley R."/>
            <person name="Ahrendt S."/>
            <person name="Ng V."/>
            <person name="Barry K."/>
            <person name="Daum C."/>
            <person name="Grigoriev I.V."/>
            <person name="Hilden K.S."/>
            <person name="Makela M.R."/>
            <person name="de Vries R.P."/>
        </authorList>
    </citation>
    <scope>NUCLEOTIDE SEQUENCE [LARGE SCALE GENOMIC DNA]</scope>
    <source>
        <strain evidence="2">OM18370.1</strain>
    </source>
</reference>
<dbReference type="OrthoDB" id="2758008at2759"/>
<organism evidence="2">
    <name type="scientific">Dichomitus squalens</name>
    <dbReference type="NCBI Taxonomy" id="114155"/>
    <lineage>
        <taxon>Eukaryota</taxon>
        <taxon>Fungi</taxon>
        <taxon>Dikarya</taxon>
        <taxon>Basidiomycota</taxon>
        <taxon>Agaricomycotina</taxon>
        <taxon>Agaricomycetes</taxon>
        <taxon>Polyporales</taxon>
        <taxon>Polyporaceae</taxon>
        <taxon>Dichomitus</taxon>
    </lineage>
</organism>
<keyword evidence="1" id="KW-0732">Signal</keyword>
<evidence type="ECO:0000256" key="1">
    <source>
        <dbReference type="SAM" id="SignalP"/>
    </source>
</evidence>
<feature type="signal peptide" evidence="1">
    <location>
        <begin position="1"/>
        <end position="19"/>
    </location>
</feature>
<dbReference type="AlphaFoldDB" id="A0A4V6MVX1"/>
<evidence type="ECO:0000313" key="2">
    <source>
        <dbReference type="EMBL" id="TBU27603.1"/>
    </source>
</evidence>